<accession>A0A1Y0T033</accession>
<name>A0A1Y0T033_9CAUD</name>
<dbReference type="InterPro" id="IPR002611">
    <property type="entry name" value="IstB_ATP-bd"/>
</dbReference>
<evidence type="ECO:0000313" key="2">
    <source>
        <dbReference type="EMBL" id="ARV77149.1"/>
    </source>
</evidence>
<feature type="domain" description="AAA+ ATPase" evidence="1">
    <location>
        <begin position="157"/>
        <end position="282"/>
    </location>
</feature>
<dbReference type="Pfam" id="PF01695">
    <property type="entry name" value="IstB_IS21"/>
    <property type="match status" value="1"/>
</dbReference>
<dbReference type="InterPro" id="IPR003593">
    <property type="entry name" value="AAA+_ATPase"/>
</dbReference>
<dbReference type="PANTHER" id="PTHR30050">
    <property type="entry name" value="CHROMOSOMAL REPLICATION INITIATOR PROTEIN DNAA"/>
    <property type="match status" value="1"/>
</dbReference>
<dbReference type="GO" id="GO:0006260">
    <property type="term" value="P:DNA replication"/>
    <property type="evidence" value="ECO:0007669"/>
    <property type="project" value="TreeGrafter"/>
</dbReference>
<evidence type="ECO:0000313" key="3">
    <source>
        <dbReference type="Proteomes" id="UP000221845"/>
    </source>
</evidence>
<dbReference type="GO" id="GO:0005524">
    <property type="term" value="F:ATP binding"/>
    <property type="evidence" value="ECO:0007669"/>
    <property type="project" value="InterPro"/>
</dbReference>
<dbReference type="CDD" id="cd00009">
    <property type="entry name" value="AAA"/>
    <property type="match status" value="1"/>
</dbReference>
<reference evidence="2 3" key="1">
    <citation type="submission" date="2017-05" db="EMBL/GenBank/DDBJ databases">
        <authorList>
            <person name="Song R."/>
            <person name="Chenine A.L."/>
            <person name="Ruprecht R.M."/>
        </authorList>
    </citation>
    <scope>NUCLEOTIDE SEQUENCE [LARGE SCALE GENOMIC DNA]</scope>
</reference>
<gene>
    <name evidence="2" type="ORF">SKUL_50</name>
</gene>
<evidence type="ECO:0000259" key="1">
    <source>
        <dbReference type="SMART" id="SM00382"/>
    </source>
</evidence>
<dbReference type="InterPro" id="IPR027417">
    <property type="entry name" value="P-loop_NTPase"/>
</dbReference>
<sequence length="317" mass="35301">MITLNGKCLEHGEWQRECNTEAQAELLKGRCPKCDDVVQPIKPALSFDLITIDGNCEKHGRWENRVMKTHVGKMHGRCPFCDAERIKAEQVREAAELSGGGLSRRQRKINELLGGSGIPKRFKERTFLNYRADTPEQKLVLERAQRYAENFDKAMDRGASFIFNGLPGTGKTHLACAVANHAISRWGCSALFITVLEALQRIKATYGGGEKTEAEVIEMLASVDLLVLDEVGVQLGTKFEEVMITDIINRRYADMRPTIILSNLDSAGLESYLGARVLDRMGEGGGGVLAFNWRSYRPNVLKDKDLPSGGYKAPDWL</sequence>
<proteinExistence type="predicted"/>
<dbReference type="PANTHER" id="PTHR30050:SF4">
    <property type="entry name" value="ATP-BINDING PROTEIN RV3427C IN INSERTION SEQUENCE-RELATED"/>
    <property type="match status" value="1"/>
</dbReference>
<dbReference type="SUPFAM" id="SSF52540">
    <property type="entry name" value="P-loop containing nucleoside triphosphate hydrolases"/>
    <property type="match status" value="1"/>
</dbReference>
<dbReference type="SMART" id="SM00382">
    <property type="entry name" value="AAA"/>
    <property type="match status" value="1"/>
</dbReference>
<dbReference type="Proteomes" id="UP000221845">
    <property type="component" value="Segment"/>
</dbReference>
<dbReference type="EMBL" id="MF042361">
    <property type="protein sequence ID" value="ARV77149.1"/>
    <property type="molecule type" value="Genomic_DNA"/>
</dbReference>
<dbReference type="Gene3D" id="3.40.50.300">
    <property type="entry name" value="P-loop containing nucleotide triphosphate hydrolases"/>
    <property type="match status" value="1"/>
</dbReference>
<keyword evidence="3" id="KW-1185">Reference proteome</keyword>
<protein>
    <submittedName>
        <fullName evidence="2">DNA replication protein</fullName>
    </submittedName>
</protein>
<organism evidence="2 3">
    <name type="scientific">Pseudomonas phage Skulduggery</name>
    <dbReference type="NCBI Taxonomy" id="2006671"/>
    <lineage>
        <taxon>Viruses</taxon>
        <taxon>Duplodnaviria</taxon>
        <taxon>Heunggongvirae</taxon>
        <taxon>Uroviricota</taxon>
        <taxon>Caudoviricetes</taxon>
        <taxon>Skulduggeryvirus</taxon>
        <taxon>Skulduggeryvirus skulduggery</taxon>
    </lineage>
</organism>